<evidence type="ECO:0000313" key="1">
    <source>
        <dbReference type="EMBL" id="AZZ40705.1"/>
    </source>
</evidence>
<dbReference type="SUPFAM" id="SSF64376">
    <property type="entry name" value="YlxR-like"/>
    <property type="match status" value="1"/>
</dbReference>
<dbReference type="EMBL" id="CP025570">
    <property type="protein sequence ID" value="AZZ40705.1"/>
    <property type="molecule type" value="Genomic_DNA"/>
</dbReference>
<dbReference type="InterPro" id="IPR035931">
    <property type="entry name" value="YlxR-like_sf"/>
</dbReference>
<sequence length="67" mass="7413">MVRFVLSGDAGTGWLVRLDPTSAAPGRGAHLHPDRRCWQAATRGGFARSFRRRLRVEAPDRPWAAGD</sequence>
<dbReference type="Gene3D" id="3.30.1230.10">
    <property type="entry name" value="YlxR-like"/>
    <property type="match status" value="1"/>
</dbReference>
<reference evidence="2" key="1">
    <citation type="submission" date="2017-12" db="EMBL/GenBank/DDBJ databases">
        <title>Whole genome sequencing of Acidipropionibacterium jensenii strains JS279 and JS280.</title>
        <authorList>
            <person name="Deptula P."/>
            <person name="Laine P."/>
            <person name="Smolander O.-P."/>
            <person name="Paulin L."/>
            <person name="Auvinen P."/>
            <person name="Varmanen P."/>
        </authorList>
    </citation>
    <scope>NUCLEOTIDE SEQUENCE [LARGE SCALE GENOMIC DNA]</scope>
    <source>
        <strain evidence="2">JS280</strain>
    </source>
</reference>
<dbReference type="RefSeq" id="WP_097799817.1">
    <property type="nucleotide sequence ID" value="NZ_CP025570.1"/>
</dbReference>
<gene>
    <name evidence="1" type="ORF">C0Z10_04710</name>
</gene>
<dbReference type="KEGG" id="aji:C0Z10_04710"/>
<name>A0A3Q9UKZ1_9ACTN</name>
<protein>
    <submittedName>
        <fullName evidence="1">DUF448 domain-containing protein</fullName>
    </submittedName>
</protein>
<dbReference type="GeneID" id="82885338"/>
<dbReference type="Proteomes" id="UP000285875">
    <property type="component" value="Chromosome"/>
</dbReference>
<evidence type="ECO:0000313" key="2">
    <source>
        <dbReference type="Proteomes" id="UP000285875"/>
    </source>
</evidence>
<dbReference type="Pfam" id="PF04296">
    <property type="entry name" value="YlxR"/>
    <property type="match status" value="1"/>
</dbReference>
<accession>A0A3Q9UKZ1</accession>
<proteinExistence type="predicted"/>
<dbReference type="InterPro" id="IPR007393">
    <property type="entry name" value="YlxR_dom"/>
</dbReference>
<organism evidence="1 2">
    <name type="scientific">Acidipropionibacterium jensenii</name>
    <dbReference type="NCBI Taxonomy" id="1749"/>
    <lineage>
        <taxon>Bacteria</taxon>
        <taxon>Bacillati</taxon>
        <taxon>Actinomycetota</taxon>
        <taxon>Actinomycetes</taxon>
        <taxon>Propionibacteriales</taxon>
        <taxon>Propionibacteriaceae</taxon>
        <taxon>Acidipropionibacterium</taxon>
    </lineage>
</organism>
<dbReference type="AlphaFoldDB" id="A0A3Q9UKZ1"/>